<name>A0ABQ5KRK5_9EUKA</name>
<evidence type="ECO:0000313" key="1">
    <source>
        <dbReference type="EMBL" id="GKT35085.1"/>
    </source>
</evidence>
<organism evidence="1 2">
    <name type="scientific">Aduncisulcus paluster</name>
    <dbReference type="NCBI Taxonomy" id="2918883"/>
    <lineage>
        <taxon>Eukaryota</taxon>
        <taxon>Metamonada</taxon>
        <taxon>Carpediemonas-like organisms</taxon>
        <taxon>Aduncisulcus</taxon>
    </lineage>
</organism>
<accession>A0ABQ5KRK5</accession>
<proteinExistence type="predicted"/>
<evidence type="ECO:0000313" key="2">
    <source>
        <dbReference type="Proteomes" id="UP001057375"/>
    </source>
</evidence>
<gene>
    <name evidence="1" type="ORF">ADUPG1_002923</name>
</gene>
<keyword evidence="2" id="KW-1185">Reference proteome</keyword>
<dbReference type="EMBL" id="BQXS01003688">
    <property type="protein sequence ID" value="GKT35085.1"/>
    <property type="molecule type" value="Genomic_DNA"/>
</dbReference>
<comment type="caution">
    <text evidence="1">The sequence shown here is derived from an EMBL/GenBank/DDBJ whole genome shotgun (WGS) entry which is preliminary data.</text>
</comment>
<dbReference type="Proteomes" id="UP001057375">
    <property type="component" value="Unassembled WGS sequence"/>
</dbReference>
<reference evidence="1" key="1">
    <citation type="submission" date="2022-03" db="EMBL/GenBank/DDBJ databases">
        <title>Draft genome sequence of Aduncisulcus paluster, a free-living microaerophilic Fornicata.</title>
        <authorList>
            <person name="Yuyama I."/>
            <person name="Kume K."/>
            <person name="Tamura T."/>
            <person name="Inagaki Y."/>
            <person name="Hashimoto T."/>
        </authorList>
    </citation>
    <scope>NUCLEOTIDE SEQUENCE</scope>
    <source>
        <strain evidence="1">NY0171</strain>
    </source>
</reference>
<feature type="non-terminal residue" evidence="1">
    <location>
        <position position="13"/>
    </location>
</feature>
<sequence length="13" mass="1466">MPKQLALFASRFG</sequence>
<protein>
    <submittedName>
        <fullName evidence="1">Uncharacterized protein</fullName>
    </submittedName>
</protein>